<dbReference type="GO" id="GO:0006412">
    <property type="term" value="P:translation"/>
    <property type="evidence" value="ECO:0007669"/>
    <property type="project" value="InterPro"/>
</dbReference>
<organism evidence="8 9">
    <name type="scientific">Oesophagostomum dentatum</name>
    <name type="common">Nodular worm</name>
    <dbReference type="NCBI Taxonomy" id="61180"/>
    <lineage>
        <taxon>Eukaryota</taxon>
        <taxon>Metazoa</taxon>
        <taxon>Ecdysozoa</taxon>
        <taxon>Nematoda</taxon>
        <taxon>Chromadorea</taxon>
        <taxon>Rhabditida</taxon>
        <taxon>Rhabditina</taxon>
        <taxon>Rhabditomorpha</taxon>
        <taxon>Strongyloidea</taxon>
        <taxon>Strongylidae</taxon>
        <taxon>Oesophagostomum</taxon>
    </lineage>
</organism>
<evidence type="ECO:0000313" key="9">
    <source>
        <dbReference type="Proteomes" id="UP000053660"/>
    </source>
</evidence>
<evidence type="ECO:0008006" key="10">
    <source>
        <dbReference type="Google" id="ProtNLM"/>
    </source>
</evidence>
<dbReference type="GO" id="GO:0046872">
    <property type="term" value="F:metal ion binding"/>
    <property type="evidence" value="ECO:0007669"/>
    <property type="project" value="UniProtKB-KW"/>
</dbReference>
<dbReference type="Pfam" id="PF09243">
    <property type="entry name" value="Rsm22"/>
    <property type="match status" value="1"/>
</dbReference>
<evidence type="ECO:0000256" key="1">
    <source>
        <dbReference type="ARBA" id="ARBA00004173"/>
    </source>
</evidence>
<keyword evidence="2" id="KW-0479">Metal-binding</keyword>
<comment type="subcellular location">
    <subcellularLocation>
        <location evidence="1">Mitochondrion</location>
    </subcellularLocation>
</comment>
<comment type="function">
    <text evidence="7">Mitochondrial ribosome (mitoribosome) assembly factor. Binds at the interface of the head and body domains of the mitochondrial small ribosomal subunit (mt-SSU), occluding the mRNA channel and preventing compaction of the head domain towards the body. Probable inactive methyltransferase: retains the characteristic folding and ability to bind S-adenosyl-L-methionine, but it probably lost its methyltransferase activity.</text>
</comment>
<keyword evidence="9" id="KW-1185">Reference proteome</keyword>
<dbReference type="AlphaFoldDB" id="A0A0B1SNX1"/>
<protein>
    <recommendedName>
        <fullName evidence="10">Methyltransferase domain-containing protein</fullName>
    </recommendedName>
</protein>
<feature type="non-terminal residue" evidence="8">
    <location>
        <position position="227"/>
    </location>
</feature>
<dbReference type="Gene3D" id="3.40.50.150">
    <property type="entry name" value="Vaccinia Virus protein VP39"/>
    <property type="match status" value="1"/>
</dbReference>
<dbReference type="InterPro" id="IPR015324">
    <property type="entry name" value="Ribosomal_Rsm22-like"/>
</dbReference>
<dbReference type="GO" id="GO:0003735">
    <property type="term" value="F:structural constituent of ribosome"/>
    <property type="evidence" value="ECO:0007669"/>
    <property type="project" value="TreeGrafter"/>
</dbReference>
<dbReference type="InterPro" id="IPR029063">
    <property type="entry name" value="SAM-dependent_MTases_sf"/>
</dbReference>
<keyword evidence="6" id="KW-0496">Mitochondrion</keyword>
<dbReference type="GO" id="GO:0051536">
    <property type="term" value="F:iron-sulfur cluster binding"/>
    <property type="evidence" value="ECO:0007669"/>
    <property type="project" value="UniProtKB-KW"/>
</dbReference>
<reference evidence="8 9" key="1">
    <citation type="submission" date="2014-03" db="EMBL/GenBank/DDBJ databases">
        <title>Draft genome of the hookworm Oesophagostomum dentatum.</title>
        <authorList>
            <person name="Mitreva M."/>
        </authorList>
    </citation>
    <scope>NUCLEOTIDE SEQUENCE [LARGE SCALE GENOMIC DNA]</scope>
    <source>
        <strain evidence="8 9">OD-Hann</strain>
    </source>
</reference>
<accession>A0A0B1SNX1</accession>
<dbReference type="EMBL" id="KN564927">
    <property type="protein sequence ID" value="KHJ85197.1"/>
    <property type="molecule type" value="Genomic_DNA"/>
</dbReference>
<dbReference type="SUPFAM" id="SSF53335">
    <property type="entry name" value="S-adenosyl-L-methionine-dependent methyltransferases"/>
    <property type="match status" value="1"/>
</dbReference>
<proteinExistence type="predicted"/>
<evidence type="ECO:0000313" key="8">
    <source>
        <dbReference type="EMBL" id="KHJ85197.1"/>
    </source>
</evidence>
<dbReference type="GO" id="GO:0005763">
    <property type="term" value="C:mitochondrial small ribosomal subunit"/>
    <property type="evidence" value="ECO:0007669"/>
    <property type="project" value="TreeGrafter"/>
</dbReference>
<evidence type="ECO:0000256" key="5">
    <source>
        <dbReference type="ARBA" id="ARBA00023014"/>
    </source>
</evidence>
<dbReference type="PANTHER" id="PTHR13184:SF5">
    <property type="entry name" value="METHYLTRANSFERASE-LIKE PROTEIN 17, MITOCHONDRIAL"/>
    <property type="match status" value="1"/>
</dbReference>
<keyword evidence="3" id="KW-0809">Transit peptide</keyword>
<evidence type="ECO:0000256" key="3">
    <source>
        <dbReference type="ARBA" id="ARBA00022946"/>
    </source>
</evidence>
<sequence length="227" mass="25611">MNFAPNYAEIARVLDEFDGKEFSPSTVLDYGSGVGAGFWAVNERFGSQVKDYCMVDPAPSMTQFAMDIMRGDTNDLLFRNVSFRRHLVPSLQTKYDLVIVHRTLCELASQESRLDLVASLWKRTNRFLVLIDSGLRDAFEALIEARDFLLSSGTQLHLEETRNLLTEKNLMNRSVETVLRDRSLSDFERFSLVRDLVPSEINLPTALDPATVYAPCPHDLGCPKLGS</sequence>
<dbReference type="Proteomes" id="UP000053660">
    <property type="component" value="Unassembled WGS sequence"/>
</dbReference>
<dbReference type="OrthoDB" id="5833466at2759"/>
<evidence type="ECO:0000256" key="2">
    <source>
        <dbReference type="ARBA" id="ARBA00022723"/>
    </source>
</evidence>
<evidence type="ECO:0000256" key="6">
    <source>
        <dbReference type="ARBA" id="ARBA00023128"/>
    </source>
</evidence>
<gene>
    <name evidence="8" type="ORF">OESDEN_15081</name>
</gene>
<name>A0A0B1SNX1_OESDE</name>
<keyword evidence="4" id="KW-0408">Iron</keyword>
<evidence type="ECO:0000256" key="7">
    <source>
        <dbReference type="ARBA" id="ARBA00045681"/>
    </source>
</evidence>
<evidence type="ECO:0000256" key="4">
    <source>
        <dbReference type="ARBA" id="ARBA00023004"/>
    </source>
</evidence>
<dbReference type="InterPro" id="IPR052571">
    <property type="entry name" value="Mt_RNA_Methyltransferase"/>
</dbReference>
<dbReference type="PANTHER" id="PTHR13184">
    <property type="entry name" value="37S RIBOSOMAL PROTEIN S22"/>
    <property type="match status" value="1"/>
</dbReference>
<keyword evidence="5" id="KW-0411">Iron-sulfur</keyword>
<dbReference type="GO" id="GO:0008168">
    <property type="term" value="F:methyltransferase activity"/>
    <property type="evidence" value="ECO:0007669"/>
    <property type="project" value="InterPro"/>
</dbReference>